<evidence type="ECO:0000256" key="2">
    <source>
        <dbReference type="ARBA" id="ARBA00022490"/>
    </source>
</evidence>
<evidence type="ECO:0000256" key="8">
    <source>
        <dbReference type="ARBA" id="ARBA00023054"/>
    </source>
</evidence>
<accession>A0A183G1K6</accession>
<evidence type="ECO:0000256" key="15">
    <source>
        <dbReference type="ARBA" id="ARBA00079903"/>
    </source>
</evidence>
<dbReference type="FunFam" id="1.10.418.70:FF:000001">
    <property type="entry name" value="Intraflagellar transport protein 81 homolog"/>
    <property type="match status" value="1"/>
</dbReference>
<comment type="similarity">
    <text evidence="12">Belongs to the IFT81 family.</text>
</comment>
<comment type="subcellular location">
    <subcellularLocation>
        <location evidence="1">Cytoplasm</location>
        <location evidence="1">Cytoskeleton</location>
        <location evidence="1">Cilium basal body</location>
    </subcellularLocation>
</comment>
<dbReference type="InterPro" id="IPR041146">
    <property type="entry name" value="IFT81_CH"/>
</dbReference>
<dbReference type="Gene3D" id="1.10.418.70">
    <property type="entry name" value="Intraflagellar transport protein 81, N-terminal domain"/>
    <property type="match status" value="1"/>
</dbReference>
<dbReference type="GO" id="GO:0030154">
    <property type="term" value="P:cell differentiation"/>
    <property type="evidence" value="ECO:0007669"/>
    <property type="project" value="UniProtKB-KW"/>
</dbReference>
<evidence type="ECO:0000313" key="19">
    <source>
        <dbReference type="Proteomes" id="UP000050761"/>
    </source>
</evidence>
<proteinExistence type="inferred from homology"/>
<evidence type="ECO:0000256" key="16">
    <source>
        <dbReference type="SAM" id="Coils"/>
    </source>
</evidence>
<keyword evidence="9" id="KW-0969">Cilium</keyword>
<name>A0A183G1K6_HELPZ</name>
<evidence type="ECO:0000313" key="20">
    <source>
        <dbReference type="WBParaSite" id="HPBE_0001508701-mRNA-1"/>
    </source>
</evidence>
<feature type="coiled-coil region" evidence="16">
    <location>
        <begin position="129"/>
        <end position="194"/>
    </location>
</feature>
<evidence type="ECO:0000256" key="14">
    <source>
        <dbReference type="ARBA" id="ARBA00073058"/>
    </source>
</evidence>
<dbReference type="OrthoDB" id="276029at2759"/>
<evidence type="ECO:0000256" key="12">
    <source>
        <dbReference type="ARBA" id="ARBA00043983"/>
    </source>
</evidence>
<evidence type="ECO:0000256" key="13">
    <source>
        <dbReference type="ARBA" id="ARBA00055755"/>
    </source>
</evidence>
<dbReference type="GO" id="GO:0036064">
    <property type="term" value="C:ciliary basal body"/>
    <property type="evidence" value="ECO:0007669"/>
    <property type="project" value="TreeGrafter"/>
</dbReference>
<evidence type="ECO:0000256" key="4">
    <source>
        <dbReference type="ARBA" id="ARBA00022782"/>
    </source>
</evidence>
<evidence type="ECO:0000256" key="10">
    <source>
        <dbReference type="ARBA" id="ARBA00023212"/>
    </source>
</evidence>
<sequence>MSSESLKFIVENLNAPPFNCNTSLIAFDLWPPTVLLQKLSDVISWITQTGNTDITKEPAEETALRILYNLKILRFKPPAGIEQEEWRAGLVEGAKKSIYPVLLYLFSNVDMLKQRAYLARYLIQDEIPNNVLDADVAQMRNDLTQLQERFKEMHTSVVDVQQDSLLIEDIKADLKSMEVEKEGLTRKIEKTYKKIQNLPALERYFCSVFQWFLRNIWVLVVKAQHWMVGTRQPIRPHRMGIPFRESVNGR</sequence>
<keyword evidence="11" id="KW-0966">Cell projection</keyword>
<dbReference type="PANTHER" id="PTHR15614:SF2">
    <property type="entry name" value="INTRAFLAGELLAR TRANSPORT PROTEIN 81 HOMOLOG"/>
    <property type="match status" value="1"/>
</dbReference>
<evidence type="ECO:0000256" key="3">
    <source>
        <dbReference type="ARBA" id="ARBA00022553"/>
    </source>
</evidence>
<dbReference type="GO" id="GO:0015631">
    <property type="term" value="F:tubulin binding"/>
    <property type="evidence" value="ECO:0007669"/>
    <property type="project" value="InterPro"/>
</dbReference>
<dbReference type="PANTHER" id="PTHR15614">
    <property type="entry name" value="INTRAFLAGELLAR TRANSPORT PROTEIN 81 HOMOLOG"/>
    <property type="match status" value="1"/>
</dbReference>
<evidence type="ECO:0000256" key="9">
    <source>
        <dbReference type="ARBA" id="ARBA00023069"/>
    </source>
</evidence>
<gene>
    <name evidence="18" type="ORF">HPBE_LOCUS15088</name>
</gene>
<feature type="domain" description="IFT81 calponin homology" evidence="17">
    <location>
        <begin position="4"/>
        <end position="124"/>
    </location>
</feature>
<dbReference type="WBParaSite" id="HPBE_0001508701-mRNA-1">
    <property type="protein sequence ID" value="HPBE_0001508701-mRNA-1"/>
    <property type="gene ID" value="HPBE_0001508701"/>
</dbReference>
<evidence type="ECO:0000256" key="5">
    <source>
        <dbReference type="ARBA" id="ARBA00022794"/>
    </source>
</evidence>
<dbReference type="GO" id="GO:0007283">
    <property type="term" value="P:spermatogenesis"/>
    <property type="evidence" value="ECO:0007669"/>
    <property type="project" value="UniProtKB-KW"/>
</dbReference>
<keyword evidence="2" id="KW-0963">Cytoplasm</keyword>
<keyword evidence="6" id="KW-0744">Spermatogenesis</keyword>
<keyword evidence="19" id="KW-1185">Reference proteome</keyword>
<accession>A0A3P8B3R3</accession>
<reference evidence="18 19" key="1">
    <citation type="submission" date="2018-11" db="EMBL/GenBank/DDBJ databases">
        <authorList>
            <consortium name="Pathogen Informatics"/>
        </authorList>
    </citation>
    <scope>NUCLEOTIDE SEQUENCE [LARGE SCALE GENOMIC DNA]</scope>
</reference>
<keyword evidence="3" id="KW-0597">Phosphoprotein</keyword>
<evidence type="ECO:0000313" key="18">
    <source>
        <dbReference type="EMBL" id="VDP01725.1"/>
    </source>
</evidence>
<dbReference type="EMBL" id="UZAH01028685">
    <property type="protein sequence ID" value="VDP01725.1"/>
    <property type="molecule type" value="Genomic_DNA"/>
</dbReference>
<reference evidence="20" key="2">
    <citation type="submission" date="2019-09" db="UniProtKB">
        <authorList>
            <consortium name="WormBaseParasite"/>
        </authorList>
    </citation>
    <scope>IDENTIFICATION</scope>
</reference>
<evidence type="ECO:0000256" key="11">
    <source>
        <dbReference type="ARBA" id="ARBA00023273"/>
    </source>
</evidence>
<keyword evidence="8 16" id="KW-0175">Coiled coil</keyword>
<keyword evidence="10" id="KW-0206">Cytoskeleton</keyword>
<comment type="function">
    <text evidence="13">Component of the intraflagellar transport (IFT) complex B: together with IFT74, forms a tubulin-binding module that specifically mediates transport of tubulin within the cilium. Binds tubulin via its CH (calponin-homology)-like region. Required for ciliogenesis. Required for proper regulation of SHH signaling. Plays an important role during spermatogenesis by modulating the assembly and elongation of the sperm flagella.</text>
</comment>
<dbReference type="AlphaFoldDB" id="A0A183G1K6"/>
<protein>
    <recommendedName>
        <fullName evidence="14">Intraflagellar transport protein 81 homolog</fullName>
    </recommendedName>
    <alternativeName>
        <fullName evidence="15">Carnitine deficiency-associated protein expressed in ventricle 1</fullName>
    </alternativeName>
</protein>
<keyword evidence="7" id="KW-0007">Acetylation</keyword>
<dbReference type="InterPro" id="IPR043016">
    <property type="entry name" value="IFT81_N_sf"/>
</dbReference>
<dbReference type="Proteomes" id="UP000050761">
    <property type="component" value="Unassembled WGS sequence"/>
</dbReference>
<keyword evidence="4" id="KW-0221">Differentiation</keyword>
<evidence type="ECO:0000256" key="7">
    <source>
        <dbReference type="ARBA" id="ARBA00022990"/>
    </source>
</evidence>
<evidence type="ECO:0000259" key="17">
    <source>
        <dbReference type="Pfam" id="PF18383"/>
    </source>
</evidence>
<evidence type="ECO:0000256" key="1">
    <source>
        <dbReference type="ARBA" id="ARBA00004120"/>
    </source>
</evidence>
<dbReference type="GO" id="GO:0042073">
    <property type="term" value="P:intraciliary transport"/>
    <property type="evidence" value="ECO:0007669"/>
    <property type="project" value="InterPro"/>
</dbReference>
<dbReference type="InterPro" id="IPR029600">
    <property type="entry name" value="IFT81"/>
</dbReference>
<dbReference type="Pfam" id="PF18383">
    <property type="entry name" value="IFT81_CH"/>
    <property type="match status" value="1"/>
</dbReference>
<evidence type="ECO:0000256" key="6">
    <source>
        <dbReference type="ARBA" id="ARBA00022871"/>
    </source>
</evidence>
<dbReference type="GO" id="GO:0060271">
    <property type="term" value="P:cilium assembly"/>
    <property type="evidence" value="ECO:0007669"/>
    <property type="project" value="InterPro"/>
</dbReference>
<organism evidence="19 20">
    <name type="scientific">Heligmosomoides polygyrus</name>
    <name type="common">Parasitic roundworm</name>
    <dbReference type="NCBI Taxonomy" id="6339"/>
    <lineage>
        <taxon>Eukaryota</taxon>
        <taxon>Metazoa</taxon>
        <taxon>Ecdysozoa</taxon>
        <taxon>Nematoda</taxon>
        <taxon>Chromadorea</taxon>
        <taxon>Rhabditida</taxon>
        <taxon>Rhabditina</taxon>
        <taxon>Rhabditomorpha</taxon>
        <taxon>Strongyloidea</taxon>
        <taxon>Heligmosomidae</taxon>
        <taxon>Heligmosomoides</taxon>
    </lineage>
</organism>
<dbReference type="GO" id="GO:0030992">
    <property type="term" value="C:intraciliary transport particle B"/>
    <property type="evidence" value="ECO:0007669"/>
    <property type="project" value="InterPro"/>
</dbReference>
<keyword evidence="5" id="KW-0970">Cilium biogenesis/degradation</keyword>